<dbReference type="InterPro" id="IPR013046">
    <property type="entry name" value="GpV/Gp45"/>
</dbReference>
<dbReference type="NCBIfam" id="TIGR01644">
    <property type="entry name" value="phage_P2_V"/>
    <property type="match status" value="1"/>
</dbReference>
<organism evidence="3 4">
    <name type="scientific">Klebsiella pneumoniae</name>
    <dbReference type="NCBI Taxonomy" id="573"/>
    <lineage>
        <taxon>Bacteria</taxon>
        <taxon>Pseudomonadati</taxon>
        <taxon>Pseudomonadota</taxon>
        <taxon>Gammaproteobacteria</taxon>
        <taxon>Enterobacterales</taxon>
        <taxon>Enterobacteriaceae</taxon>
        <taxon>Klebsiella/Raoultella group</taxon>
        <taxon>Klebsiella</taxon>
        <taxon>Klebsiella pneumoniae complex</taxon>
    </lineage>
</organism>
<dbReference type="InterPro" id="IPR006531">
    <property type="entry name" value="Gp5/Vgr_OB"/>
</dbReference>
<evidence type="ECO:0000313" key="4">
    <source>
        <dbReference type="Proteomes" id="UP000657739"/>
    </source>
</evidence>
<dbReference type="SUPFAM" id="SSF160719">
    <property type="entry name" value="gpW/gp25-like"/>
    <property type="match status" value="1"/>
</dbReference>
<accession>A0A927DMR7</accession>
<dbReference type="Gene3D" id="6.20.150.10">
    <property type="match status" value="1"/>
</dbReference>
<dbReference type="AlphaFoldDB" id="A0A927DMR7"/>
<dbReference type="InterPro" id="IPR007048">
    <property type="entry name" value="IraD/Gp25-like"/>
</dbReference>
<feature type="domain" description="Gp5/Type VI secretion system Vgr protein OB-fold" evidence="1">
    <location>
        <begin position="9"/>
        <end position="76"/>
    </location>
</feature>
<feature type="domain" description="IraD/Gp25-like" evidence="2">
    <location>
        <begin position="201"/>
        <end position="281"/>
    </location>
</feature>
<dbReference type="EMBL" id="JACXTE010000001">
    <property type="protein sequence ID" value="MBD3708067.1"/>
    <property type="molecule type" value="Genomic_DNA"/>
</dbReference>
<dbReference type="Pfam" id="PF04965">
    <property type="entry name" value="GPW_gp25"/>
    <property type="match status" value="1"/>
</dbReference>
<reference evidence="3" key="1">
    <citation type="submission" date="2020-07" db="EMBL/GenBank/DDBJ databases">
        <title>Clinical and genomic characterization of carbapenemase-producing Enterobacterales causing secondary infections during the COVID-19 crisis at a New York City hospital.</title>
        <authorList>
            <person name="Gomez-Simmonds A."/>
            <person name="Annavajhala M.K."/>
            <person name="Uhlemann A.-C."/>
        </authorList>
    </citation>
    <scope>NUCLEOTIDE SEQUENCE</scope>
    <source>
        <strain evidence="3">NK1593</strain>
    </source>
</reference>
<dbReference type="Gene3D" id="3.10.450.40">
    <property type="match status" value="1"/>
</dbReference>
<dbReference type="Proteomes" id="UP000657739">
    <property type="component" value="Unassembled WGS sequence"/>
</dbReference>
<evidence type="ECO:0000313" key="3">
    <source>
        <dbReference type="EMBL" id="MBD3708067.1"/>
    </source>
</evidence>
<comment type="caution">
    <text evidence="3">The sequence shown here is derived from an EMBL/GenBank/DDBJ whole genome shotgun (WGS) entry which is preliminary data.</text>
</comment>
<dbReference type="InterPro" id="IPR037026">
    <property type="entry name" value="Vgr_OB-fold_dom_sf"/>
</dbReference>
<sequence>MRLITNLIRTGIVTEVDRDSWLCRVKTGDLETNWINWLTYRAGKSRTGGARLQGSRWCCSASGGNLETAFALPAIYSNACPPPSDSESADVTAYEDGGWFEYDPATGRWIIRGVKSVLIESSQVVSCKTGEFVIEADTTRINSNVILNGDVTHGGGAMTSNGVVADKHKHPRRQWRNDRRPILTLYIGMSRDTGRAITESDHLRQSVRDILLTPQGSRLARREYGSLLSALIDQPQNPALRLQIMAAVYVALRRWEPRLQLDTITVNSSNMDGAMVIELAGQRNDGVPVSLSVSTGADNGRY</sequence>
<protein>
    <submittedName>
        <fullName evidence="3">Phage baseplate assembly protein V</fullName>
    </submittedName>
</protein>
<proteinExistence type="predicted"/>
<dbReference type="Gene3D" id="2.40.50.230">
    <property type="entry name" value="Gp5 N-terminal domain"/>
    <property type="match status" value="1"/>
</dbReference>
<name>A0A927DMR7_KLEPN</name>
<evidence type="ECO:0000259" key="1">
    <source>
        <dbReference type="Pfam" id="PF04717"/>
    </source>
</evidence>
<evidence type="ECO:0000259" key="2">
    <source>
        <dbReference type="Pfam" id="PF04965"/>
    </source>
</evidence>
<gene>
    <name evidence="3" type="ORF">IE987_10895</name>
</gene>
<dbReference type="Pfam" id="PF04717">
    <property type="entry name" value="Phage_base_V"/>
    <property type="match status" value="1"/>
</dbReference>